<evidence type="ECO:0000313" key="2">
    <source>
        <dbReference type="EMBL" id="MCB5410991.1"/>
    </source>
</evidence>
<keyword evidence="1" id="KW-0812">Transmembrane</keyword>
<feature type="transmembrane region" description="Helical" evidence="1">
    <location>
        <begin position="70"/>
        <end position="97"/>
    </location>
</feature>
<gene>
    <name evidence="2" type="ORF">H0485_13410</name>
</gene>
<dbReference type="Proteomes" id="UP001198571">
    <property type="component" value="Unassembled WGS sequence"/>
</dbReference>
<keyword evidence="1" id="KW-0472">Membrane</keyword>
<evidence type="ECO:0000313" key="3">
    <source>
        <dbReference type="Proteomes" id="UP001198571"/>
    </source>
</evidence>
<comment type="caution">
    <text evidence="2">The sequence shown here is derived from an EMBL/GenBank/DDBJ whole genome shotgun (WGS) entry which is preliminary data.</text>
</comment>
<reference evidence="2 3" key="1">
    <citation type="submission" date="2020-07" db="EMBL/GenBank/DDBJ databases">
        <title>Pseudogemmobacter sp. nov., isolated from poultry manure in Taiwan.</title>
        <authorList>
            <person name="Lin S.-Y."/>
            <person name="Tang Y.-S."/>
            <person name="Young C.-C."/>
        </authorList>
    </citation>
    <scope>NUCLEOTIDE SEQUENCE [LARGE SCALE GENOMIC DNA]</scope>
    <source>
        <strain evidence="2 3">CC-YST710</strain>
    </source>
</reference>
<sequence>MTDPDQSRPPPPGWEDILDPGEVILWQGQPEARFDLSILIRPQVRANLIMSGFALFWLTLAFFMTSGAPFVVRLFLIGIGLFTLLQLLGQSIAPALYRWLRLRGSYYTLTDRNAFIATSVLGRRGLERYPLDSQLSPQLEEGLPGSVWLTRRKAEAGALFRGDLPGYFASLARSGEQIGFEQIPGARRVFTLVRDTIAARQPPRGRRE</sequence>
<feature type="transmembrane region" description="Helical" evidence="1">
    <location>
        <begin position="46"/>
        <end position="64"/>
    </location>
</feature>
<proteinExistence type="predicted"/>
<keyword evidence="3" id="KW-1185">Reference proteome</keyword>
<evidence type="ECO:0000256" key="1">
    <source>
        <dbReference type="SAM" id="Phobius"/>
    </source>
</evidence>
<evidence type="ECO:0008006" key="4">
    <source>
        <dbReference type="Google" id="ProtNLM"/>
    </source>
</evidence>
<accession>A0ABS8CNL8</accession>
<protein>
    <recommendedName>
        <fullName evidence="4">Aspartate carbamoyltransferase catalytic subunit</fullName>
    </recommendedName>
</protein>
<organism evidence="2 3">
    <name type="scientific">Pseudogemmobacter faecipullorum</name>
    <dbReference type="NCBI Taxonomy" id="2755041"/>
    <lineage>
        <taxon>Bacteria</taxon>
        <taxon>Pseudomonadati</taxon>
        <taxon>Pseudomonadota</taxon>
        <taxon>Alphaproteobacteria</taxon>
        <taxon>Rhodobacterales</taxon>
        <taxon>Paracoccaceae</taxon>
        <taxon>Pseudogemmobacter</taxon>
    </lineage>
</organism>
<dbReference type="EMBL" id="JACDXX010000012">
    <property type="protein sequence ID" value="MCB5410991.1"/>
    <property type="molecule type" value="Genomic_DNA"/>
</dbReference>
<name>A0ABS8CNL8_9RHOB</name>
<dbReference type="RefSeq" id="WP_226936375.1">
    <property type="nucleotide sequence ID" value="NZ_JACDXX010000012.1"/>
</dbReference>
<keyword evidence="1" id="KW-1133">Transmembrane helix</keyword>